<dbReference type="InterPro" id="IPR003691">
    <property type="entry name" value="FluC"/>
</dbReference>
<evidence type="ECO:0000313" key="10">
    <source>
        <dbReference type="Proteomes" id="UP001139494"/>
    </source>
</evidence>
<comment type="caution">
    <text evidence="9">The sequence shown here is derived from an EMBL/GenBank/DDBJ whole genome shotgun (WGS) entry which is preliminary data.</text>
</comment>
<dbReference type="GO" id="GO:0005886">
    <property type="term" value="C:plasma membrane"/>
    <property type="evidence" value="ECO:0007669"/>
    <property type="project" value="UniProtKB-SubCell"/>
</dbReference>
<keyword evidence="8" id="KW-0915">Sodium</keyword>
<dbReference type="Pfam" id="PF02537">
    <property type="entry name" value="CRCB"/>
    <property type="match status" value="1"/>
</dbReference>
<dbReference type="PANTHER" id="PTHR28259">
    <property type="entry name" value="FLUORIDE EXPORT PROTEIN 1-RELATED"/>
    <property type="match status" value="1"/>
</dbReference>
<dbReference type="GO" id="GO:0062054">
    <property type="term" value="F:fluoride channel activity"/>
    <property type="evidence" value="ECO:0007669"/>
    <property type="project" value="UniProtKB-UniRule"/>
</dbReference>
<evidence type="ECO:0000256" key="5">
    <source>
        <dbReference type="ARBA" id="ARBA00023136"/>
    </source>
</evidence>
<keyword evidence="8" id="KW-0479">Metal-binding</keyword>
<evidence type="ECO:0000256" key="3">
    <source>
        <dbReference type="ARBA" id="ARBA00022692"/>
    </source>
</evidence>
<dbReference type="EMBL" id="JAHLKM010000040">
    <property type="protein sequence ID" value="MCQ4334837.1"/>
    <property type="molecule type" value="Genomic_DNA"/>
</dbReference>
<name>A0A9R1D7H3_9EURY</name>
<dbReference type="AlphaFoldDB" id="A0A9R1D7H3"/>
<organism evidence="9 10">
    <name type="scientific">Natronomonas aquatica</name>
    <dbReference type="NCBI Taxonomy" id="2841590"/>
    <lineage>
        <taxon>Archaea</taxon>
        <taxon>Methanobacteriati</taxon>
        <taxon>Methanobacteriota</taxon>
        <taxon>Stenosarchaea group</taxon>
        <taxon>Halobacteria</taxon>
        <taxon>Halobacteriales</taxon>
        <taxon>Natronomonadaceae</taxon>
        <taxon>Natronomonas</taxon>
    </lineage>
</organism>
<evidence type="ECO:0000256" key="2">
    <source>
        <dbReference type="ARBA" id="ARBA00022475"/>
    </source>
</evidence>
<keyword evidence="5 8" id="KW-0472">Membrane</keyword>
<dbReference type="Proteomes" id="UP001139494">
    <property type="component" value="Unassembled WGS sequence"/>
</dbReference>
<comment type="activity regulation">
    <text evidence="8">Na(+) is not transported, but it plays an essential structural role and its presence is essential for fluoride channel function.</text>
</comment>
<dbReference type="GO" id="GO:0140114">
    <property type="term" value="P:cellular detoxification of fluoride"/>
    <property type="evidence" value="ECO:0007669"/>
    <property type="project" value="UniProtKB-UniRule"/>
</dbReference>
<feature type="transmembrane region" description="Helical" evidence="8">
    <location>
        <begin position="35"/>
        <end position="53"/>
    </location>
</feature>
<keyword evidence="8" id="KW-0407">Ion channel</keyword>
<comment type="catalytic activity">
    <reaction evidence="7">
        <text>fluoride(in) = fluoride(out)</text>
        <dbReference type="Rhea" id="RHEA:76159"/>
        <dbReference type="ChEBI" id="CHEBI:17051"/>
    </reaction>
    <physiologicalReaction direction="left-to-right" evidence="7">
        <dbReference type="Rhea" id="RHEA:76160"/>
    </physiologicalReaction>
</comment>
<keyword evidence="10" id="KW-1185">Reference proteome</keyword>
<proteinExistence type="inferred from homology"/>
<evidence type="ECO:0000256" key="4">
    <source>
        <dbReference type="ARBA" id="ARBA00022989"/>
    </source>
</evidence>
<reference evidence="9" key="1">
    <citation type="journal article" date="2023" name="Front. Microbiol.">
        <title>Genomic-based phylogenetic and metabolic analyses of the genus Natronomonas, and description of Natronomonas aquatica sp. nov.</title>
        <authorList>
            <person name="Garcia-Roldan A."/>
            <person name="Duran-Viseras A."/>
            <person name="de la Haba R.R."/>
            <person name="Corral P."/>
            <person name="Sanchez-Porro C."/>
            <person name="Ventosa A."/>
        </authorList>
    </citation>
    <scope>NUCLEOTIDE SEQUENCE</scope>
    <source>
        <strain evidence="9">F2-12</strain>
    </source>
</reference>
<dbReference type="RefSeq" id="WP_256031006.1">
    <property type="nucleotide sequence ID" value="NZ_JAHLKM010000040.1"/>
</dbReference>
<keyword evidence="3 8" id="KW-0812">Transmembrane</keyword>
<evidence type="ECO:0000256" key="7">
    <source>
        <dbReference type="ARBA" id="ARBA00035585"/>
    </source>
</evidence>
<protein>
    <recommendedName>
        <fullName evidence="8">Fluoride-specific ion channel FluC</fullName>
    </recommendedName>
</protein>
<feature type="transmembrane region" description="Helical" evidence="8">
    <location>
        <begin position="59"/>
        <end position="77"/>
    </location>
</feature>
<feature type="binding site" evidence="8">
    <location>
        <position position="70"/>
    </location>
    <ligand>
        <name>Na(+)</name>
        <dbReference type="ChEBI" id="CHEBI:29101"/>
        <note>structural</note>
    </ligand>
</feature>
<comment type="subcellular location">
    <subcellularLocation>
        <location evidence="1 8">Cell membrane</location>
        <topology evidence="1 8">Multi-pass membrane protein</topology>
    </subcellularLocation>
</comment>
<dbReference type="GO" id="GO:0046872">
    <property type="term" value="F:metal ion binding"/>
    <property type="evidence" value="ECO:0007669"/>
    <property type="project" value="UniProtKB-KW"/>
</dbReference>
<feature type="transmembrane region" description="Helical" evidence="8">
    <location>
        <begin position="6"/>
        <end position="23"/>
    </location>
</feature>
<sequence length="117" mass="11287">MALVTLLVVGIGGAAGAVSRYAVSMAVDRRGGDVLLVNVAGSFALGVVLGAGIGDHTQLALGVGFCGAFTTFSSFAVETVRLLEDGDRAAAAAYAGGTLLFALLAVAGGSALGAALS</sequence>
<evidence type="ECO:0000256" key="8">
    <source>
        <dbReference type="HAMAP-Rule" id="MF_00454"/>
    </source>
</evidence>
<evidence type="ECO:0000256" key="1">
    <source>
        <dbReference type="ARBA" id="ARBA00004651"/>
    </source>
</evidence>
<comment type="similarity">
    <text evidence="6 8">Belongs to the fluoride channel Fluc/FEX (TC 1.A.43) family.</text>
</comment>
<evidence type="ECO:0000256" key="6">
    <source>
        <dbReference type="ARBA" id="ARBA00035120"/>
    </source>
</evidence>
<keyword evidence="4 8" id="KW-1133">Transmembrane helix</keyword>
<evidence type="ECO:0000313" key="9">
    <source>
        <dbReference type="EMBL" id="MCQ4334837.1"/>
    </source>
</evidence>
<comment type="function">
    <text evidence="8">Fluoride-specific ion channel. Important for reducing fluoride concentration in the cell, thus reducing its toxicity.</text>
</comment>
<feature type="binding site" evidence="8">
    <location>
        <position position="67"/>
    </location>
    <ligand>
        <name>Na(+)</name>
        <dbReference type="ChEBI" id="CHEBI:29101"/>
        <note>structural</note>
    </ligand>
</feature>
<gene>
    <name evidence="8" type="primary">fluC</name>
    <name evidence="8" type="synonym">crcB</name>
    <name evidence="9" type="ORF">KM295_15385</name>
</gene>
<keyword evidence="8" id="KW-0813">Transport</keyword>
<keyword evidence="8" id="KW-0406">Ion transport</keyword>
<accession>A0A9R1D7H3</accession>
<keyword evidence="2 8" id="KW-1003">Cell membrane</keyword>
<dbReference type="HAMAP" id="MF_00454">
    <property type="entry name" value="FluC"/>
    <property type="match status" value="1"/>
</dbReference>
<feature type="transmembrane region" description="Helical" evidence="8">
    <location>
        <begin position="89"/>
        <end position="116"/>
    </location>
</feature>
<dbReference type="PANTHER" id="PTHR28259:SF1">
    <property type="entry name" value="FLUORIDE EXPORT PROTEIN 1-RELATED"/>
    <property type="match status" value="1"/>
</dbReference>